<keyword evidence="3" id="KW-1185">Reference proteome</keyword>
<reference evidence="2 3" key="1">
    <citation type="submission" date="2021-06" db="EMBL/GenBank/DDBJ databases">
        <title>Caerostris extrusa draft genome.</title>
        <authorList>
            <person name="Kono N."/>
            <person name="Arakawa K."/>
        </authorList>
    </citation>
    <scope>NUCLEOTIDE SEQUENCE [LARGE SCALE GENOMIC DNA]</scope>
</reference>
<gene>
    <name evidence="2" type="ORF">CEXT_681861</name>
</gene>
<feature type="region of interest" description="Disordered" evidence="1">
    <location>
        <begin position="96"/>
        <end position="128"/>
    </location>
</feature>
<evidence type="ECO:0000313" key="3">
    <source>
        <dbReference type="Proteomes" id="UP001054945"/>
    </source>
</evidence>
<organism evidence="2 3">
    <name type="scientific">Caerostris extrusa</name>
    <name type="common">Bark spider</name>
    <name type="synonym">Caerostris bankana</name>
    <dbReference type="NCBI Taxonomy" id="172846"/>
    <lineage>
        <taxon>Eukaryota</taxon>
        <taxon>Metazoa</taxon>
        <taxon>Ecdysozoa</taxon>
        <taxon>Arthropoda</taxon>
        <taxon>Chelicerata</taxon>
        <taxon>Arachnida</taxon>
        <taxon>Araneae</taxon>
        <taxon>Araneomorphae</taxon>
        <taxon>Entelegynae</taxon>
        <taxon>Araneoidea</taxon>
        <taxon>Araneidae</taxon>
        <taxon>Caerostris</taxon>
    </lineage>
</organism>
<accession>A0AAV4XKM1</accession>
<protein>
    <submittedName>
        <fullName evidence="2">Uncharacterized protein</fullName>
    </submittedName>
</protein>
<dbReference type="AlphaFoldDB" id="A0AAV4XKM1"/>
<dbReference type="Proteomes" id="UP001054945">
    <property type="component" value="Unassembled WGS sequence"/>
</dbReference>
<evidence type="ECO:0000256" key="1">
    <source>
        <dbReference type="SAM" id="MobiDB-lite"/>
    </source>
</evidence>
<proteinExistence type="predicted"/>
<evidence type="ECO:0000313" key="2">
    <source>
        <dbReference type="EMBL" id="GIY95222.1"/>
    </source>
</evidence>
<comment type="caution">
    <text evidence="2">The sequence shown here is derived from an EMBL/GenBank/DDBJ whole genome shotgun (WGS) entry which is preliminary data.</text>
</comment>
<name>A0AAV4XKM1_CAEEX</name>
<dbReference type="EMBL" id="BPLR01000489">
    <property type="protein sequence ID" value="GIY95222.1"/>
    <property type="molecule type" value="Genomic_DNA"/>
</dbReference>
<sequence length="246" mass="27609">MAADWHSLRSAVHVTSILEQVTIVSVCGVRISDPLSVIVVQSHKAIIPGVMVWGYYFLPAGRPTSYAKTTSENLPEISEKERLLGNQLHEINSKAKISQVESINPHSKAKIPHGHSSNDRPQPMNSPYHGNFNQDYPDNEEEGGNYQMFNPQYGGMEDMNGNNKLIETPQMTYIHIDQAHLNGNEQNIPPIYSNGQYSNDENLPQGNMPELAAAIHEIHENKQKIQEINSKIGNREISRQTLSKNF</sequence>
<feature type="compositionally biased region" description="Polar residues" evidence="1">
    <location>
        <begin position="96"/>
        <end position="105"/>
    </location>
</feature>